<dbReference type="Proteomes" id="UP000039021">
    <property type="component" value="Unassembled WGS sequence"/>
</dbReference>
<evidence type="ECO:0000313" key="4">
    <source>
        <dbReference type="Proteomes" id="UP000046680"/>
    </source>
</evidence>
<protein>
    <submittedName>
        <fullName evidence="1">Uncharacterized protein</fullName>
    </submittedName>
</protein>
<sequence>MGVEIFDGHGQIVVRIQQPFVRGDYAVSVGVGVVAGGDLVALPVAEHRSDEPSHRIR</sequence>
<reference evidence="3 4" key="2">
    <citation type="submission" date="2015-03" db="EMBL/GenBank/DDBJ databases">
        <authorList>
            <consortium name="Pathogen Informatics"/>
        </authorList>
    </citation>
    <scope>NUCLEOTIDE SEQUENCE [LARGE SCALE GENOMIC DNA]</scope>
    <source>
        <strain evidence="1 4">C09601061</strain>
        <strain evidence="3">N09902308</strain>
    </source>
</reference>
<evidence type="ECO:0000313" key="1">
    <source>
        <dbReference type="EMBL" id="CFS02877.1"/>
    </source>
</evidence>
<dbReference type="EMBL" id="CSBK01002612">
    <property type="protein sequence ID" value="CPA01181.1"/>
    <property type="molecule type" value="Genomic_DNA"/>
</dbReference>
<reference evidence="2" key="1">
    <citation type="submission" date="2015-03" db="EMBL/GenBank/DDBJ databases">
        <authorList>
            <consortium name="Pathogen Informatics"/>
            <person name="Murphy D."/>
        </authorList>
    </citation>
    <scope>NUCLEOTIDE SEQUENCE</scope>
    <source>
        <strain evidence="2">N09902308</strain>
    </source>
</reference>
<evidence type="ECO:0000313" key="3">
    <source>
        <dbReference type="Proteomes" id="UP000039021"/>
    </source>
</evidence>
<accession>A0A654U5W8</accession>
<gene>
    <name evidence="1" type="ORF">ERS007657_03651</name>
    <name evidence="2" type="ORF">ERS007739_04313</name>
</gene>
<proteinExistence type="predicted"/>
<evidence type="ECO:0000313" key="2">
    <source>
        <dbReference type="EMBL" id="CPA01181.1"/>
    </source>
</evidence>
<organism evidence="1 4">
    <name type="scientific">Mycobacterium tuberculosis</name>
    <dbReference type="NCBI Taxonomy" id="1773"/>
    <lineage>
        <taxon>Bacteria</taxon>
        <taxon>Bacillati</taxon>
        <taxon>Actinomycetota</taxon>
        <taxon>Actinomycetes</taxon>
        <taxon>Mycobacteriales</taxon>
        <taxon>Mycobacteriaceae</taxon>
        <taxon>Mycobacterium</taxon>
        <taxon>Mycobacterium tuberculosis complex</taxon>
    </lineage>
</organism>
<name>A0A654U5W8_MYCTX</name>
<dbReference type="EMBL" id="CGCX01001880">
    <property type="protein sequence ID" value="CFS02877.1"/>
    <property type="molecule type" value="Genomic_DNA"/>
</dbReference>
<dbReference type="AlphaFoldDB" id="A0A654U5W8"/>
<dbReference type="Proteomes" id="UP000046680">
    <property type="component" value="Unassembled WGS sequence"/>
</dbReference>